<dbReference type="STRING" id="135651.G0MQM1"/>
<comment type="subcellular location">
    <subcellularLocation>
        <location evidence="1 2 3">Nucleus</location>
    </subcellularLocation>
</comment>
<dbReference type="HOGENOM" id="CLU_073422_0_0_1"/>
<dbReference type="GO" id="GO:0003677">
    <property type="term" value="F:DNA binding"/>
    <property type="evidence" value="ECO:0007669"/>
    <property type="project" value="UniProtKB-UniRule"/>
</dbReference>
<proteinExistence type="predicted"/>
<evidence type="ECO:0000256" key="1">
    <source>
        <dbReference type="ARBA" id="ARBA00004123"/>
    </source>
</evidence>
<organism evidence="7">
    <name type="scientific">Caenorhabditis brenneri</name>
    <name type="common">Nematode worm</name>
    <dbReference type="NCBI Taxonomy" id="135651"/>
    <lineage>
        <taxon>Eukaryota</taxon>
        <taxon>Metazoa</taxon>
        <taxon>Ecdysozoa</taxon>
        <taxon>Nematoda</taxon>
        <taxon>Chromadorea</taxon>
        <taxon>Rhabditida</taxon>
        <taxon>Rhabditina</taxon>
        <taxon>Rhabditomorpha</taxon>
        <taxon>Rhabditoidea</taxon>
        <taxon>Rhabditidae</taxon>
        <taxon>Peloderinae</taxon>
        <taxon>Caenorhabditis</taxon>
    </lineage>
</organism>
<accession>G0MQM1</accession>
<dbReference type="Pfam" id="PF23739">
    <property type="entry name" value="HTH_72"/>
    <property type="match status" value="1"/>
</dbReference>
<evidence type="ECO:0000256" key="3">
    <source>
        <dbReference type="RuleBase" id="RU000682"/>
    </source>
</evidence>
<dbReference type="AlphaFoldDB" id="G0MQM1"/>
<name>G0MQM1_CAEBE</name>
<dbReference type="InterPro" id="IPR057076">
    <property type="entry name" value="HTH_71"/>
</dbReference>
<feature type="DNA-binding region" description="Homeobox" evidence="2">
    <location>
        <begin position="119"/>
        <end position="169"/>
    </location>
</feature>
<evidence type="ECO:0000256" key="4">
    <source>
        <dbReference type="SAM" id="MobiDB-lite"/>
    </source>
</evidence>
<keyword evidence="2 3" id="KW-0539">Nucleus</keyword>
<dbReference type="GO" id="GO:0005634">
    <property type="term" value="C:nucleus"/>
    <property type="evidence" value="ECO:0007669"/>
    <property type="project" value="UniProtKB-SubCell"/>
</dbReference>
<feature type="domain" description="Homeobox" evidence="5">
    <location>
        <begin position="117"/>
        <end position="168"/>
    </location>
</feature>
<dbReference type="InterPro" id="IPR001356">
    <property type="entry name" value="HD"/>
</dbReference>
<keyword evidence="2 3" id="KW-0238">DNA-binding</keyword>
<dbReference type="InParanoid" id="G0MQM1"/>
<evidence type="ECO:0000313" key="7">
    <source>
        <dbReference type="Proteomes" id="UP000008068"/>
    </source>
</evidence>
<dbReference type="OMA" id="YSEGNFY"/>
<evidence type="ECO:0000259" key="5">
    <source>
        <dbReference type="PROSITE" id="PS50071"/>
    </source>
</evidence>
<dbReference type="OrthoDB" id="5869797at2759"/>
<dbReference type="Pfam" id="PF00046">
    <property type="entry name" value="Homeodomain"/>
    <property type="match status" value="1"/>
</dbReference>
<evidence type="ECO:0000313" key="6">
    <source>
        <dbReference type="EMBL" id="EGT41504.1"/>
    </source>
</evidence>
<feature type="region of interest" description="Disordered" evidence="4">
    <location>
        <begin position="262"/>
        <end position="291"/>
    </location>
</feature>
<dbReference type="SUPFAM" id="SSF46689">
    <property type="entry name" value="Homeodomain-like"/>
    <property type="match status" value="2"/>
</dbReference>
<gene>
    <name evidence="6" type="ORF">CAEBREN_13690</name>
</gene>
<feature type="DNA-binding region" description="Homeobox" evidence="2">
    <location>
        <begin position="188"/>
        <end position="254"/>
    </location>
</feature>
<dbReference type="SMART" id="SM00389">
    <property type="entry name" value="HOX"/>
    <property type="match status" value="2"/>
</dbReference>
<evidence type="ECO:0000256" key="2">
    <source>
        <dbReference type="PROSITE-ProRule" id="PRU00108"/>
    </source>
</evidence>
<dbReference type="PROSITE" id="PS50071">
    <property type="entry name" value="HOMEOBOX_2"/>
    <property type="match status" value="2"/>
</dbReference>
<sequence>MTGETITGQETDKNGCGLVDLKILSLDLIFGINLENCDASGSEPKKLDLWRHIPDHTKVLETYYLEGNYYHQENLQELATLAKITPKSVRDTLARFRRRDEKAGKYVPPPPKLLNEFTEEQRQVLLEAFEECEYIDSPGAQEIARITKLTTRQITNWFCNQRRKVDGKNGDFDRVKRGIIKKERQAKGLMRASPFSPEVLKCLEKEYEKMVQLTEIQGEPAAIPYDMLEEKTGMKRKKIRDWFSKRKIRGRRQSIIKEKVEKTETNAKPKQILPSLMGRLSSHKIQSSENN</sequence>
<dbReference type="Proteomes" id="UP000008068">
    <property type="component" value="Unassembled WGS sequence"/>
</dbReference>
<dbReference type="CDD" id="cd00086">
    <property type="entry name" value="homeodomain"/>
    <property type="match status" value="1"/>
</dbReference>
<dbReference type="eggNOG" id="ENOG502THIM">
    <property type="taxonomic scope" value="Eukaryota"/>
</dbReference>
<dbReference type="EMBL" id="GL379807">
    <property type="protein sequence ID" value="EGT41504.1"/>
    <property type="molecule type" value="Genomic_DNA"/>
</dbReference>
<dbReference type="Pfam" id="PF23737">
    <property type="entry name" value="HTH_71"/>
    <property type="match status" value="1"/>
</dbReference>
<dbReference type="Gene3D" id="1.10.10.60">
    <property type="entry name" value="Homeodomain-like"/>
    <property type="match status" value="2"/>
</dbReference>
<feature type="domain" description="Homeobox" evidence="5">
    <location>
        <begin position="186"/>
        <end position="253"/>
    </location>
</feature>
<keyword evidence="7" id="KW-1185">Reference proteome</keyword>
<dbReference type="InterPro" id="IPR009057">
    <property type="entry name" value="Homeodomain-like_sf"/>
</dbReference>
<protein>
    <recommendedName>
        <fullName evidence="5">Homeobox domain-containing protein</fullName>
    </recommendedName>
</protein>
<reference evidence="7" key="1">
    <citation type="submission" date="2011-07" db="EMBL/GenBank/DDBJ databases">
        <authorList>
            <consortium name="Caenorhabditis brenneri Sequencing and Analysis Consortium"/>
            <person name="Wilson R.K."/>
        </authorList>
    </citation>
    <scope>NUCLEOTIDE SEQUENCE [LARGE SCALE GENOMIC DNA]</scope>
    <source>
        <strain evidence="7">PB2801</strain>
    </source>
</reference>
<dbReference type="FunCoup" id="G0MQM1">
    <property type="interactions" value="1001"/>
</dbReference>
<dbReference type="InterPro" id="IPR057077">
    <property type="entry name" value="HTH_72"/>
</dbReference>
<keyword evidence="2 3" id="KW-0371">Homeobox</keyword>